<dbReference type="GO" id="GO:0000122">
    <property type="term" value="P:negative regulation of transcription by RNA polymerase II"/>
    <property type="evidence" value="ECO:0007669"/>
    <property type="project" value="TreeGrafter"/>
</dbReference>
<dbReference type="Pfam" id="PF02671">
    <property type="entry name" value="PAH"/>
    <property type="match status" value="3"/>
</dbReference>
<dbReference type="Gene3D" id="1.20.1160.11">
    <property type="entry name" value="Paired amphipathic helix"/>
    <property type="match status" value="3"/>
</dbReference>
<dbReference type="FunFam" id="1.20.1160.11:FF:000003">
    <property type="entry name" value="Paired amphipathic helix SIN3-like protein"/>
    <property type="match status" value="1"/>
</dbReference>
<evidence type="ECO:0000256" key="3">
    <source>
        <dbReference type="ARBA" id="ARBA00022737"/>
    </source>
</evidence>
<dbReference type="PANTHER" id="PTHR12346:SF0">
    <property type="entry name" value="SIN3A, ISOFORM G"/>
    <property type="match status" value="1"/>
</dbReference>
<reference evidence="9" key="1">
    <citation type="submission" date="2018-02" db="EMBL/GenBank/DDBJ databases">
        <title>Rhizophora mucronata_Transcriptome.</title>
        <authorList>
            <person name="Meera S.P."/>
            <person name="Sreeshan A."/>
            <person name="Augustine A."/>
        </authorList>
    </citation>
    <scope>NUCLEOTIDE SEQUENCE</scope>
    <source>
        <tissue evidence="9">Leaf</tissue>
    </source>
</reference>
<keyword evidence="2" id="KW-0678">Repressor</keyword>
<comment type="subcellular location">
    <subcellularLocation>
        <location evidence="1 7">Nucleus</location>
    </subcellularLocation>
</comment>
<keyword evidence="6 7" id="KW-0539">Nucleus</keyword>
<dbReference type="EMBL" id="GGEC01052257">
    <property type="protein sequence ID" value="MBX32741.1"/>
    <property type="molecule type" value="Transcribed_RNA"/>
</dbReference>
<evidence type="ECO:0000256" key="1">
    <source>
        <dbReference type="ARBA" id="ARBA00004123"/>
    </source>
</evidence>
<protein>
    <submittedName>
        <fullName evidence="9">Paired amphipathic helix repeat-containing family protein</fullName>
    </submittedName>
</protein>
<evidence type="ECO:0000256" key="7">
    <source>
        <dbReference type="PROSITE-ProRule" id="PRU00810"/>
    </source>
</evidence>
<organism evidence="9">
    <name type="scientific">Rhizophora mucronata</name>
    <name type="common">Asiatic mangrove</name>
    <dbReference type="NCBI Taxonomy" id="61149"/>
    <lineage>
        <taxon>Eukaryota</taxon>
        <taxon>Viridiplantae</taxon>
        <taxon>Streptophyta</taxon>
        <taxon>Embryophyta</taxon>
        <taxon>Tracheophyta</taxon>
        <taxon>Spermatophyta</taxon>
        <taxon>Magnoliopsida</taxon>
        <taxon>eudicotyledons</taxon>
        <taxon>Gunneridae</taxon>
        <taxon>Pentapetalae</taxon>
        <taxon>rosids</taxon>
        <taxon>fabids</taxon>
        <taxon>Malpighiales</taxon>
        <taxon>Rhizophoraceae</taxon>
        <taxon>Rhizophora</taxon>
    </lineage>
</organism>
<dbReference type="FunFam" id="1.20.1160.11:FF:000002">
    <property type="entry name" value="Paired amphipathic helix protein SIN3"/>
    <property type="match status" value="1"/>
</dbReference>
<dbReference type="SUPFAM" id="SSF47762">
    <property type="entry name" value="PAH2 domain"/>
    <property type="match status" value="3"/>
</dbReference>
<name>A0A2P2MR98_RHIMU</name>
<evidence type="ECO:0000256" key="4">
    <source>
        <dbReference type="ARBA" id="ARBA00023015"/>
    </source>
</evidence>
<dbReference type="InterPro" id="IPR036600">
    <property type="entry name" value="PAH_sf"/>
</dbReference>
<dbReference type="PROSITE" id="PS51477">
    <property type="entry name" value="PAH"/>
    <property type="match status" value="3"/>
</dbReference>
<keyword evidence="3" id="KW-0677">Repeat</keyword>
<keyword evidence="5" id="KW-0804">Transcription</keyword>
<evidence type="ECO:0000313" key="9">
    <source>
        <dbReference type="EMBL" id="MBX32741.1"/>
    </source>
</evidence>
<dbReference type="InterPro" id="IPR039774">
    <property type="entry name" value="Sin3-like"/>
</dbReference>
<sequence length="419" mass="48624">MSGVAIGGGAGTGGAMQRLTTNDALAYLKAVKDIFQDKREKYDEFLEVMKDFKAQRVDTGGVILRVKELFRGHRDLILGFNTFLPKGYEITLPSEDEQLPQKKPVEFEEAINFVNKIKTRFQGDDRVYKSFLDILNMYRKESKSITEVYQEVAALFQDHDDLLEEFTHFLPDTSAAASIHHASSGRNSIFHDRNSTIPTIRQFHIEKKERAAASRADHDFSVDHPDPDHDRALMRRDKEQRRRGEKENERRDDRRERDDRDYEHDGNRDSMQRFANKRKFTRRIEDSAIENQSGDSDKNFVMHPASSTCDEKNSMKCALSQEISFFGKVKEKLHSPEDYQEFLRCLHLYTEEIIKRSELLSLVGDLLARYPDLMDGFNEFFSRCEKNGNFSHNFFDIVALEIALLMLSDQDLLCRGFTC</sequence>
<accession>A0A2P2MR98</accession>
<dbReference type="GO" id="GO:0003714">
    <property type="term" value="F:transcription corepressor activity"/>
    <property type="evidence" value="ECO:0007669"/>
    <property type="project" value="InterPro"/>
</dbReference>
<dbReference type="GO" id="GO:0000118">
    <property type="term" value="C:histone deacetylase complex"/>
    <property type="evidence" value="ECO:0007669"/>
    <property type="project" value="TreeGrafter"/>
</dbReference>
<keyword evidence="4" id="KW-0805">Transcription regulation</keyword>
<proteinExistence type="predicted"/>
<feature type="region of interest" description="Disordered" evidence="8">
    <location>
        <begin position="208"/>
        <end position="274"/>
    </location>
</feature>
<evidence type="ECO:0000256" key="6">
    <source>
        <dbReference type="ARBA" id="ARBA00023242"/>
    </source>
</evidence>
<dbReference type="InterPro" id="IPR003822">
    <property type="entry name" value="PAH"/>
</dbReference>
<evidence type="ECO:0000256" key="5">
    <source>
        <dbReference type="ARBA" id="ARBA00023163"/>
    </source>
</evidence>
<dbReference type="PANTHER" id="PTHR12346">
    <property type="entry name" value="SIN3B-RELATED"/>
    <property type="match status" value="1"/>
</dbReference>
<feature type="compositionally biased region" description="Basic and acidic residues" evidence="8">
    <location>
        <begin position="208"/>
        <end position="271"/>
    </location>
</feature>
<dbReference type="AlphaFoldDB" id="A0A2P2MR98"/>
<dbReference type="GO" id="GO:0000785">
    <property type="term" value="C:chromatin"/>
    <property type="evidence" value="ECO:0007669"/>
    <property type="project" value="TreeGrafter"/>
</dbReference>
<evidence type="ECO:0000256" key="2">
    <source>
        <dbReference type="ARBA" id="ARBA00022491"/>
    </source>
</evidence>
<dbReference type="FunFam" id="1.20.1160.11:FF:000001">
    <property type="entry name" value="Paired amphipathic helix protein Sin3"/>
    <property type="match status" value="1"/>
</dbReference>
<evidence type="ECO:0000256" key="8">
    <source>
        <dbReference type="SAM" id="MobiDB-lite"/>
    </source>
</evidence>